<feature type="compositionally biased region" description="Basic residues" evidence="1">
    <location>
        <begin position="266"/>
        <end position="281"/>
    </location>
</feature>
<dbReference type="Gramene" id="Psat04G0642400-T2">
    <property type="protein sequence ID" value="KAI5423460.1"/>
    <property type="gene ID" value="KIW84_046424"/>
</dbReference>
<dbReference type="OrthoDB" id="1899410at2759"/>
<dbReference type="PANTHER" id="PTHR35986:SF1">
    <property type="entry name" value="OS10G0430800 PROTEIN"/>
    <property type="match status" value="1"/>
</dbReference>
<feature type="region of interest" description="Disordered" evidence="1">
    <location>
        <begin position="257"/>
        <end position="296"/>
    </location>
</feature>
<dbReference type="EMBL" id="JAMSHJ010000004">
    <property type="protein sequence ID" value="KAI5423460.1"/>
    <property type="molecule type" value="Genomic_DNA"/>
</dbReference>
<feature type="region of interest" description="Disordered" evidence="1">
    <location>
        <begin position="156"/>
        <end position="223"/>
    </location>
</feature>
<dbReference type="PANTHER" id="PTHR35986">
    <property type="entry name" value="EXPRESSED PROTEIN"/>
    <property type="match status" value="1"/>
</dbReference>
<gene>
    <name evidence="2" type="ORF">KIW84_046424</name>
</gene>
<feature type="compositionally biased region" description="Polar residues" evidence="1">
    <location>
        <begin position="287"/>
        <end position="296"/>
    </location>
</feature>
<dbReference type="AlphaFoldDB" id="A0A9D4XR00"/>
<name>A0A9D4XR00_PEA</name>
<evidence type="ECO:0000313" key="3">
    <source>
        <dbReference type="Proteomes" id="UP001058974"/>
    </source>
</evidence>
<organism evidence="2 3">
    <name type="scientific">Pisum sativum</name>
    <name type="common">Garden pea</name>
    <name type="synonym">Lathyrus oleraceus</name>
    <dbReference type="NCBI Taxonomy" id="3888"/>
    <lineage>
        <taxon>Eukaryota</taxon>
        <taxon>Viridiplantae</taxon>
        <taxon>Streptophyta</taxon>
        <taxon>Embryophyta</taxon>
        <taxon>Tracheophyta</taxon>
        <taxon>Spermatophyta</taxon>
        <taxon>Magnoliopsida</taxon>
        <taxon>eudicotyledons</taxon>
        <taxon>Gunneridae</taxon>
        <taxon>Pentapetalae</taxon>
        <taxon>rosids</taxon>
        <taxon>fabids</taxon>
        <taxon>Fabales</taxon>
        <taxon>Fabaceae</taxon>
        <taxon>Papilionoideae</taxon>
        <taxon>50 kb inversion clade</taxon>
        <taxon>NPAAA clade</taxon>
        <taxon>Hologalegina</taxon>
        <taxon>IRL clade</taxon>
        <taxon>Fabeae</taxon>
        <taxon>Lathyrus</taxon>
    </lineage>
</organism>
<protein>
    <submittedName>
        <fullName evidence="2">Uncharacterized protein</fullName>
    </submittedName>
</protein>
<keyword evidence="3" id="KW-1185">Reference proteome</keyword>
<evidence type="ECO:0000256" key="1">
    <source>
        <dbReference type="SAM" id="MobiDB-lite"/>
    </source>
</evidence>
<comment type="caution">
    <text evidence="2">The sequence shown here is derived from an EMBL/GenBank/DDBJ whole genome shotgun (WGS) entry which is preliminary data.</text>
</comment>
<proteinExistence type="predicted"/>
<sequence length="296" mass="33031">MGEALFDLEQLLISKREKLTPQEEGILLSCKGKAVRNFTASSLLGGAVVWAATGKLGKAFRVNLSAGAGAFCGLWIFSRSLFSCADHILTLDGSILQKELANIMVTKYQNDPSLMKLISKHFYSERIYDDSTSNTPKLRWRYRNFFSDNAIDGKRTQDHGSYNTSQGDSHNDSYDESQGYSDSLKKSQDKSENIADSKRTTHGTKQISQGKSENITDSQRTARGTKQVFINPGSDIMSEVDPLDCLFGGVPVEEVLHPNTTNKPSATHHRSHRRYHRRRRMRDPDDLSNSVHAAAV</sequence>
<feature type="compositionally biased region" description="Basic and acidic residues" evidence="1">
    <location>
        <begin position="183"/>
        <end position="199"/>
    </location>
</feature>
<accession>A0A9D4XR00</accession>
<dbReference type="Gramene" id="Psat4g209480.1">
    <property type="protein sequence ID" value="Psat4g209480.1.cds"/>
    <property type="gene ID" value="Psat4g209480"/>
</dbReference>
<reference evidence="2 3" key="1">
    <citation type="journal article" date="2022" name="Nat. Genet.">
        <title>Improved pea reference genome and pan-genome highlight genomic features and evolutionary characteristics.</title>
        <authorList>
            <person name="Yang T."/>
            <person name="Liu R."/>
            <person name="Luo Y."/>
            <person name="Hu S."/>
            <person name="Wang D."/>
            <person name="Wang C."/>
            <person name="Pandey M.K."/>
            <person name="Ge S."/>
            <person name="Xu Q."/>
            <person name="Li N."/>
            <person name="Li G."/>
            <person name="Huang Y."/>
            <person name="Saxena R.K."/>
            <person name="Ji Y."/>
            <person name="Li M."/>
            <person name="Yan X."/>
            <person name="He Y."/>
            <person name="Liu Y."/>
            <person name="Wang X."/>
            <person name="Xiang C."/>
            <person name="Varshney R.K."/>
            <person name="Ding H."/>
            <person name="Gao S."/>
            <person name="Zong X."/>
        </authorList>
    </citation>
    <scope>NUCLEOTIDE SEQUENCE [LARGE SCALE GENOMIC DNA]</scope>
    <source>
        <strain evidence="2 3">cv. Zhongwan 6</strain>
    </source>
</reference>
<dbReference type="Proteomes" id="UP001058974">
    <property type="component" value="Chromosome 4"/>
</dbReference>
<feature type="compositionally biased region" description="Polar residues" evidence="1">
    <location>
        <begin position="159"/>
        <end position="168"/>
    </location>
</feature>
<evidence type="ECO:0000313" key="2">
    <source>
        <dbReference type="EMBL" id="KAI5423460.1"/>
    </source>
</evidence>
<feature type="compositionally biased region" description="Polar residues" evidence="1">
    <location>
        <begin position="203"/>
        <end position="223"/>
    </location>
</feature>